<keyword evidence="1" id="KW-0472">Membrane</keyword>
<evidence type="ECO:0000256" key="1">
    <source>
        <dbReference type="SAM" id="Phobius"/>
    </source>
</evidence>
<dbReference type="RefSeq" id="WP_290109833.1">
    <property type="nucleotide sequence ID" value="NZ_JAUEPL010000003.1"/>
</dbReference>
<comment type="caution">
    <text evidence="2">The sequence shown here is derived from an EMBL/GenBank/DDBJ whole genome shotgun (WGS) entry which is preliminary data.</text>
</comment>
<evidence type="ECO:0000313" key="2">
    <source>
        <dbReference type="EMBL" id="MDN3293006.1"/>
    </source>
</evidence>
<evidence type="ECO:0008006" key="4">
    <source>
        <dbReference type="Google" id="ProtNLM"/>
    </source>
</evidence>
<organism evidence="2 3">
    <name type="scientific">Streptomyces ficellus</name>
    <dbReference type="NCBI Taxonomy" id="1977088"/>
    <lineage>
        <taxon>Bacteria</taxon>
        <taxon>Bacillati</taxon>
        <taxon>Actinomycetota</taxon>
        <taxon>Actinomycetes</taxon>
        <taxon>Kitasatosporales</taxon>
        <taxon>Streptomycetaceae</taxon>
        <taxon>Streptomyces</taxon>
    </lineage>
</organism>
<dbReference type="Proteomes" id="UP001174050">
    <property type="component" value="Unassembled WGS sequence"/>
</dbReference>
<keyword evidence="1" id="KW-1133">Transmembrane helix</keyword>
<keyword evidence="3" id="KW-1185">Reference proteome</keyword>
<proteinExistence type="predicted"/>
<gene>
    <name evidence="2" type="ORF">QWM81_02855</name>
</gene>
<protein>
    <recommendedName>
        <fullName evidence="4">DUF2637 domain-containing protein</fullName>
    </recommendedName>
</protein>
<feature type="transmembrane region" description="Helical" evidence="1">
    <location>
        <begin position="46"/>
        <end position="67"/>
    </location>
</feature>
<sequence length="142" mass="15540">MTGALVFVLVIVTVHALGTAFGGWAILQENYSKQEHGQNLLMPMGMAWFVALFCWGMAALQVVCVVLARKRRPWVRVVLAVWLILVVFSTVLSFIGSLAAGTPSLAMLVVSGIDVVALWVVLGETGRRWFSVRSQAPTAPRW</sequence>
<keyword evidence="1" id="KW-0812">Transmembrane</keyword>
<name>A0ABT7Z1M2_9ACTN</name>
<feature type="transmembrane region" description="Helical" evidence="1">
    <location>
        <begin position="79"/>
        <end position="99"/>
    </location>
</feature>
<reference evidence="2" key="1">
    <citation type="submission" date="2023-06" db="EMBL/GenBank/DDBJ databases">
        <title>WGS-Sequencing of Streptomyces ficellus isolate 21 collected from sand in Gara Djebilet Iron Mine in Algeria.</title>
        <authorList>
            <person name="Zegers G.P."/>
            <person name="Gomez A."/>
            <person name="Gueddou A."/>
            <person name="Zahara A.F."/>
            <person name="Worth M."/>
            <person name="Sevigny J.L."/>
            <person name="Tisa L."/>
        </authorList>
    </citation>
    <scope>NUCLEOTIDE SEQUENCE</scope>
    <source>
        <strain evidence="2">AS11</strain>
    </source>
</reference>
<evidence type="ECO:0000313" key="3">
    <source>
        <dbReference type="Proteomes" id="UP001174050"/>
    </source>
</evidence>
<feature type="transmembrane region" description="Helical" evidence="1">
    <location>
        <begin position="105"/>
        <end position="123"/>
    </location>
</feature>
<accession>A0ABT7Z1M2</accession>
<dbReference type="EMBL" id="JAUEPL010000003">
    <property type="protein sequence ID" value="MDN3293006.1"/>
    <property type="molecule type" value="Genomic_DNA"/>
</dbReference>